<name>A0A5N5SQC1_9CRUS</name>
<keyword evidence="1" id="KW-1133">Transmembrane helix</keyword>
<dbReference type="AlphaFoldDB" id="A0A5N5SQC1"/>
<keyword evidence="1" id="KW-0472">Membrane</keyword>
<keyword evidence="1" id="KW-0812">Transmembrane</keyword>
<feature type="transmembrane region" description="Helical" evidence="1">
    <location>
        <begin position="90"/>
        <end position="110"/>
    </location>
</feature>
<evidence type="ECO:0000313" key="2">
    <source>
        <dbReference type="EMBL" id="KAB7496311.1"/>
    </source>
</evidence>
<feature type="transmembrane region" description="Helical" evidence="1">
    <location>
        <begin position="52"/>
        <end position="70"/>
    </location>
</feature>
<accession>A0A5N5SQC1</accession>
<dbReference type="Gene3D" id="1.20.1070.10">
    <property type="entry name" value="Rhodopsin 7-helix transmembrane proteins"/>
    <property type="match status" value="1"/>
</dbReference>
<sequence length="148" mass="17034">MKKYSNFQTYISSNNSGQYLERRTLIHSYLPSVFDIKFNDCLSLTIEALRMGVMLVQVYHLLAVALIHYFGTLRPLQYASRLTSHTLKILLFLLWSIPIIGIFIAFCSIAEQGFQSEGCSNNYFRIHGVNVRNYLVNITYINLITLSP</sequence>
<protein>
    <recommendedName>
        <fullName evidence="4">G-protein coupled receptors family 1 profile domain-containing protein</fullName>
    </recommendedName>
</protein>
<dbReference type="EMBL" id="SEYY01021508">
    <property type="protein sequence ID" value="KAB7496311.1"/>
    <property type="molecule type" value="Genomic_DNA"/>
</dbReference>
<dbReference type="OrthoDB" id="6369616at2759"/>
<evidence type="ECO:0008006" key="4">
    <source>
        <dbReference type="Google" id="ProtNLM"/>
    </source>
</evidence>
<dbReference type="SUPFAM" id="SSF81321">
    <property type="entry name" value="Family A G protein-coupled receptor-like"/>
    <property type="match status" value="1"/>
</dbReference>
<proteinExistence type="predicted"/>
<reference evidence="2 3" key="1">
    <citation type="journal article" date="2019" name="PLoS Biol.">
        <title>Sex chromosomes control vertical transmission of feminizing Wolbachia symbionts in an isopod.</title>
        <authorList>
            <person name="Becking T."/>
            <person name="Chebbi M.A."/>
            <person name="Giraud I."/>
            <person name="Moumen B."/>
            <person name="Laverre T."/>
            <person name="Caubet Y."/>
            <person name="Peccoud J."/>
            <person name="Gilbert C."/>
            <person name="Cordaux R."/>
        </authorList>
    </citation>
    <scope>NUCLEOTIDE SEQUENCE [LARGE SCALE GENOMIC DNA]</scope>
    <source>
        <strain evidence="2">ANa2</strain>
        <tissue evidence="2">Whole body excluding digestive tract and cuticle</tissue>
    </source>
</reference>
<evidence type="ECO:0000256" key="1">
    <source>
        <dbReference type="SAM" id="Phobius"/>
    </source>
</evidence>
<organism evidence="2 3">
    <name type="scientific">Armadillidium nasatum</name>
    <dbReference type="NCBI Taxonomy" id="96803"/>
    <lineage>
        <taxon>Eukaryota</taxon>
        <taxon>Metazoa</taxon>
        <taxon>Ecdysozoa</taxon>
        <taxon>Arthropoda</taxon>
        <taxon>Crustacea</taxon>
        <taxon>Multicrustacea</taxon>
        <taxon>Malacostraca</taxon>
        <taxon>Eumalacostraca</taxon>
        <taxon>Peracarida</taxon>
        <taxon>Isopoda</taxon>
        <taxon>Oniscidea</taxon>
        <taxon>Crinocheta</taxon>
        <taxon>Armadillidiidae</taxon>
        <taxon>Armadillidium</taxon>
    </lineage>
</organism>
<keyword evidence="3" id="KW-1185">Reference proteome</keyword>
<evidence type="ECO:0000313" key="3">
    <source>
        <dbReference type="Proteomes" id="UP000326759"/>
    </source>
</evidence>
<dbReference type="Proteomes" id="UP000326759">
    <property type="component" value="Unassembled WGS sequence"/>
</dbReference>
<comment type="caution">
    <text evidence="2">The sequence shown here is derived from an EMBL/GenBank/DDBJ whole genome shotgun (WGS) entry which is preliminary data.</text>
</comment>
<gene>
    <name evidence="2" type="ORF">Anas_13215</name>
</gene>